<dbReference type="NCBIfam" id="TIGR01845">
    <property type="entry name" value="outer_NodT"/>
    <property type="match status" value="1"/>
</dbReference>
<dbReference type="SUPFAM" id="SSF56954">
    <property type="entry name" value="Outer membrane efflux proteins (OEP)"/>
    <property type="match status" value="1"/>
</dbReference>
<dbReference type="Gene3D" id="1.20.1600.10">
    <property type="entry name" value="Outer membrane efflux proteins (OEP)"/>
    <property type="match status" value="1"/>
</dbReference>
<evidence type="ECO:0000256" key="2">
    <source>
        <dbReference type="RuleBase" id="RU362097"/>
    </source>
</evidence>
<keyword evidence="4" id="KW-1185">Reference proteome</keyword>
<keyword evidence="2" id="KW-0449">Lipoprotein</keyword>
<accession>A0ABV2TR32</accession>
<dbReference type="RefSeq" id="WP_354601935.1">
    <property type="nucleotide sequence ID" value="NZ_JBEWZI010000017.1"/>
</dbReference>
<dbReference type="InterPro" id="IPR010131">
    <property type="entry name" value="MdtP/NodT-like"/>
</dbReference>
<dbReference type="EMBL" id="JBEWZI010000017">
    <property type="protein sequence ID" value="MET7015477.1"/>
    <property type="molecule type" value="Genomic_DNA"/>
</dbReference>
<dbReference type="InterPro" id="IPR003423">
    <property type="entry name" value="OMP_efflux"/>
</dbReference>
<proteinExistence type="inferred from homology"/>
<keyword evidence="2" id="KW-0472">Membrane</keyword>
<dbReference type="PANTHER" id="PTHR30203:SF32">
    <property type="entry name" value="CATION EFFLUX SYSTEM PROTEIN CUSC"/>
    <property type="match status" value="1"/>
</dbReference>
<feature type="chain" id="PRO_5044954741" evidence="2">
    <location>
        <begin position="26"/>
        <end position="463"/>
    </location>
</feature>
<comment type="caution">
    <text evidence="3">The sequence shown here is derived from an EMBL/GenBank/DDBJ whole genome shotgun (WGS) entry which is preliminary data.</text>
</comment>
<keyword evidence="2" id="KW-0812">Transmembrane</keyword>
<keyword evidence="2" id="KW-0564">Palmitate</keyword>
<name>A0ABV2TR32_9RHOO</name>
<comment type="subcellular location">
    <subcellularLocation>
        <location evidence="2">Cell membrane</location>
        <topology evidence="2">Lipid-anchor</topology>
    </subcellularLocation>
</comment>
<protein>
    <submittedName>
        <fullName evidence="3">Efflux transporter outer membrane subunit</fullName>
    </submittedName>
</protein>
<comment type="similarity">
    <text evidence="1 2">Belongs to the outer membrane factor (OMF) (TC 1.B.17) family.</text>
</comment>
<keyword evidence="2" id="KW-0732">Signal</keyword>
<dbReference type="PANTHER" id="PTHR30203">
    <property type="entry name" value="OUTER MEMBRANE CATION EFFLUX PROTEIN"/>
    <property type="match status" value="1"/>
</dbReference>
<reference evidence="3 4" key="1">
    <citation type="submission" date="2024-07" db="EMBL/GenBank/DDBJ databases">
        <title>Uliginosibacterium flavum JJ3220;KACC:17644.</title>
        <authorList>
            <person name="Kim M.K."/>
        </authorList>
    </citation>
    <scope>NUCLEOTIDE SEQUENCE [LARGE SCALE GENOMIC DNA]</scope>
    <source>
        <strain evidence="3 4">KACC:17644</strain>
    </source>
</reference>
<evidence type="ECO:0000256" key="1">
    <source>
        <dbReference type="ARBA" id="ARBA00007613"/>
    </source>
</evidence>
<sequence length="463" mass="49714">MTNASRPARRLCCAALMVFLLGGCASLTRTPYVAPPASVAAAWAHADSAPAANAGRWWQAFGDAQLATLIDEALARNADLAAAGIKLQRARLNTGLAEDKFIPALGASLGNSVSKSLKGAGDISRSYSAKTTLSWEADLWGKLASTRDAAQWEAQATEQDKANTALALIGSTARLYWQIGYLNQRIDLSTQSIAYTERTQALVQRKFEAGAIYRLDVLQAEQDLASQRASRTQLIQQREEARTAFALLFDGPPSKNFTEPQSVPTGALPSVVAGLPADVLARRPDLRASELRLRATLASGDATRLAYYPSLSLTGSLGSSSDKLRDVLSNPVAALASELALPFLQYHEMKLKTGVARADYDLAAIQFRQSLYSALGDVENALSARTQYVQQGEFLGRSLAAAQSAEKINETRYHAGAIPLQTWLDSQEKRRSAEASLAENRYNQLASQIALNLALGGDSQPGN</sequence>
<keyword evidence="2" id="KW-1134">Transmembrane beta strand</keyword>
<feature type="signal peptide" evidence="2">
    <location>
        <begin position="1"/>
        <end position="25"/>
    </location>
</feature>
<evidence type="ECO:0000313" key="3">
    <source>
        <dbReference type="EMBL" id="MET7015477.1"/>
    </source>
</evidence>
<dbReference type="Proteomes" id="UP001549691">
    <property type="component" value="Unassembled WGS sequence"/>
</dbReference>
<dbReference type="Pfam" id="PF02321">
    <property type="entry name" value="OEP"/>
    <property type="match status" value="2"/>
</dbReference>
<organism evidence="3 4">
    <name type="scientific">Uliginosibacterium flavum</name>
    <dbReference type="NCBI Taxonomy" id="1396831"/>
    <lineage>
        <taxon>Bacteria</taxon>
        <taxon>Pseudomonadati</taxon>
        <taxon>Pseudomonadota</taxon>
        <taxon>Betaproteobacteria</taxon>
        <taxon>Rhodocyclales</taxon>
        <taxon>Zoogloeaceae</taxon>
        <taxon>Uliginosibacterium</taxon>
    </lineage>
</organism>
<gene>
    <name evidence="3" type="ORF">ABXR19_14915</name>
</gene>
<dbReference type="Gene3D" id="2.20.200.10">
    <property type="entry name" value="Outer membrane efflux proteins (OEP)"/>
    <property type="match status" value="1"/>
</dbReference>
<dbReference type="PROSITE" id="PS51257">
    <property type="entry name" value="PROKAR_LIPOPROTEIN"/>
    <property type="match status" value="1"/>
</dbReference>
<evidence type="ECO:0000313" key="4">
    <source>
        <dbReference type="Proteomes" id="UP001549691"/>
    </source>
</evidence>